<evidence type="ECO:0000259" key="6">
    <source>
        <dbReference type="Pfam" id="PF03407"/>
    </source>
</evidence>
<keyword evidence="5" id="KW-0812">Transmembrane</keyword>
<name>A0A364LC63_TALAM</name>
<comment type="similarity">
    <text evidence="1">Belongs to the glycosyltransferase 34 family.</text>
</comment>
<keyword evidence="3" id="KW-0328">Glycosyltransferase</keyword>
<dbReference type="InterPro" id="IPR008630">
    <property type="entry name" value="Glyco_trans_34"/>
</dbReference>
<dbReference type="PANTHER" id="PTHR31306:SF3">
    <property type="entry name" value="NUCLEOTIDE-DIPHOSPHO-SUGAR TRANSFERASE DOMAIN-CONTAINING PROTEIN"/>
    <property type="match status" value="1"/>
</dbReference>
<dbReference type="InterPro" id="IPR005069">
    <property type="entry name" value="Nucl-diP-sugar_transferase"/>
</dbReference>
<comment type="similarity">
    <text evidence="2">Belongs to the glycosyltransferase 77 family.</text>
</comment>
<keyword evidence="5" id="KW-0472">Membrane</keyword>
<reference evidence="7 8" key="1">
    <citation type="journal article" date="2017" name="Biotechnol. Biofuels">
        <title>Differential beta-glucosidase expression as a function of carbon source availability in Talaromyces amestolkiae: a genomic and proteomic approach.</title>
        <authorList>
            <person name="de Eugenio L.I."/>
            <person name="Mendez-Liter J.A."/>
            <person name="Nieto-Dominguez M."/>
            <person name="Alonso L."/>
            <person name="Gil-Munoz J."/>
            <person name="Barriuso J."/>
            <person name="Prieto A."/>
            <person name="Martinez M.J."/>
        </authorList>
    </citation>
    <scope>NUCLEOTIDE SEQUENCE [LARGE SCALE GENOMIC DNA]</scope>
    <source>
        <strain evidence="7 8">CIB</strain>
    </source>
</reference>
<organism evidence="7 8">
    <name type="scientific">Talaromyces amestolkiae</name>
    <dbReference type="NCBI Taxonomy" id="1196081"/>
    <lineage>
        <taxon>Eukaryota</taxon>
        <taxon>Fungi</taxon>
        <taxon>Dikarya</taxon>
        <taxon>Ascomycota</taxon>
        <taxon>Pezizomycotina</taxon>
        <taxon>Eurotiomycetes</taxon>
        <taxon>Eurotiomycetidae</taxon>
        <taxon>Eurotiales</taxon>
        <taxon>Trichocomaceae</taxon>
        <taxon>Talaromyces</taxon>
        <taxon>Talaromyces sect. Talaromyces</taxon>
    </lineage>
</organism>
<evidence type="ECO:0000256" key="5">
    <source>
        <dbReference type="SAM" id="Phobius"/>
    </source>
</evidence>
<evidence type="ECO:0000313" key="7">
    <source>
        <dbReference type="EMBL" id="RAO73363.1"/>
    </source>
</evidence>
<dbReference type="OrthoDB" id="3763672at2759"/>
<feature type="transmembrane region" description="Helical" evidence="5">
    <location>
        <begin position="30"/>
        <end position="48"/>
    </location>
</feature>
<gene>
    <name evidence="7" type="ORF">BHQ10_009375</name>
</gene>
<dbReference type="GeneID" id="63798589"/>
<dbReference type="PANTHER" id="PTHR31306">
    <property type="entry name" value="ALPHA-1,6-MANNOSYLTRANSFERASE MNN11-RELATED"/>
    <property type="match status" value="1"/>
</dbReference>
<sequence length="393" mass="45059">MSAMSRKAESFDFMFPTPERRRRLPANCRWPLSIALVAVTLAVIFFAYHNTSLSDSNILSGYSLEEIKPSSDAHHGGDLNRLVAQLYKPFLHPIDAEVFIGENEVEYKIAQNPPRFTESLGRKVLLLDVDTRALNGEGGMMNEHIDYHALSPHTAGMLSHYLYAMIHGYDYKFIQAPSYTDRHQTWVKVPMIREALKTYDYVVFMDADAVFHYHHLPLEWLFNHWNITDQTMLAMALDPKADFNLDERGNVNLNTGFIIAQASERTTQMFNVWEDCVTDEKYANCSKWRYEWSHEQAAFSNYLRYEYTRPNEVISLPCAEANGYPSKAELGCTGEFVRHYWLDKGATVSALQDAVTQYAALRLHDQFHRHMDHTLVNATGTTLPLKDGETVAV</sequence>
<evidence type="ECO:0000256" key="3">
    <source>
        <dbReference type="ARBA" id="ARBA00022676"/>
    </source>
</evidence>
<keyword evidence="5" id="KW-1133">Transmembrane helix</keyword>
<dbReference type="InterPro" id="IPR029044">
    <property type="entry name" value="Nucleotide-diphossugar_trans"/>
</dbReference>
<keyword evidence="8" id="KW-1185">Reference proteome</keyword>
<dbReference type="GO" id="GO:0006487">
    <property type="term" value="P:protein N-linked glycosylation"/>
    <property type="evidence" value="ECO:0007669"/>
    <property type="project" value="TreeGrafter"/>
</dbReference>
<dbReference type="Proteomes" id="UP000249363">
    <property type="component" value="Unassembled WGS sequence"/>
</dbReference>
<dbReference type="Gene3D" id="3.90.550.10">
    <property type="entry name" value="Spore Coat Polysaccharide Biosynthesis Protein SpsA, Chain A"/>
    <property type="match status" value="1"/>
</dbReference>
<dbReference type="GO" id="GO:0000139">
    <property type="term" value="C:Golgi membrane"/>
    <property type="evidence" value="ECO:0007669"/>
    <property type="project" value="TreeGrafter"/>
</dbReference>
<comment type="caution">
    <text evidence="7">The sequence shown here is derived from an EMBL/GenBank/DDBJ whole genome shotgun (WGS) entry which is preliminary data.</text>
</comment>
<dbReference type="Pfam" id="PF03407">
    <property type="entry name" value="Nucleotid_trans"/>
    <property type="match status" value="1"/>
</dbReference>
<dbReference type="RefSeq" id="XP_040737877.1">
    <property type="nucleotide sequence ID" value="XM_040882283.1"/>
</dbReference>
<evidence type="ECO:0000313" key="8">
    <source>
        <dbReference type="Proteomes" id="UP000249363"/>
    </source>
</evidence>
<protein>
    <recommendedName>
        <fullName evidence="6">Nucleotide-diphospho-sugar transferase domain-containing protein</fullName>
    </recommendedName>
</protein>
<dbReference type="GO" id="GO:0016757">
    <property type="term" value="F:glycosyltransferase activity"/>
    <property type="evidence" value="ECO:0007669"/>
    <property type="project" value="UniProtKB-KW"/>
</dbReference>
<evidence type="ECO:0000256" key="4">
    <source>
        <dbReference type="ARBA" id="ARBA00022679"/>
    </source>
</evidence>
<dbReference type="AlphaFoldDB" id="A0A364LC63"/>
<proteinExistence type="inferred from homology"/>
<keyword evidence="4" id="KW-0808">Transferase</keyword>
<feature type="domain" description="Nucleotide-diphospho-sugar transferase" evidence="6">
    <location>
        <begin position="185"/>
        <end position="326"/>
    </location>
</feature>
<accession>A0A364LC63</accession>
<evidence type="ECO:0000256" key="1">
    <source>
        <dbReference type="ARBA" id="ARBA00005664"/>
    </source>
</evidence>
<evidence type="ECO:0000256" key="2">
    <source>
        <dbReference type="ARBA" id="ARBA00007033"/>
    </source>
</evidence>
<dbReference type="EMBL" id="MIKG01000024">
    <property type="protein sequence ID" value="RAO73363.1"/>
    <property type="molecule type" value="Genomic_DNA"/>
</dbReference>